<reference evidence="1 2" key="1">
    <citation type="submission" date="2020-08" db="EMBL/GenBank/DDBJ databases">
        <title>Genome public.</title>
        <authorList>
            <person name="Liu C."/>
            <person name="Sun Q."/>
        </authorList>
    </citation>
    <scope>NUCLEOTIDE SEQUENCE [LARGE SCALE GENOMIC DNA]</scope>
    <source>
        <strain evidence="1 2">NSJ-46</strain>
    </source>
</reference>
<sequence>MKFRGRMKNTISEFEFLEQSLDEKEAEAYYVKWMRKYREHFKTDCEVKTIIMANRSIRARREIITSAILFEEAKATHASGCVSATYFLTYYSLFHAMWSVLFLNSDVDNNIHTVTHEKLKNLFCDYYTRNNFFDINMKEYILNLRDMREFFSYNVPFNMIGDPIDFQMLELILLKCFQLTNLHNCMLVECTGFINTTENNIWQIETYFEMFNERRKNDGKKVEDPAEHNQLREMFKYGVRITNYEVEFGHDWDEMGYTYCLGDKFDEEAVEKIQGKALSLVYKAIAYV</sequence>
<accession>A0ABR7NDQ9</accession>
<comment type="caution">
    <text evidence="1">The sequence shown here is derived from an EMBL/GenBank/DDBJ whole genome shotgun (WGS) entry which is preliminary data.</text>
</comment>
<evidence type="ECO:0000313" key="2">
    <source>
        <dbReference type="Proteomes" id="UP000657421"/>
    </source>
</evidence>
<dbReference type="RefSeq" id="WP_249310014.1">
    <property type="nucleotide sequence ID" value="NZ_JACRSZ010000025.1"/>
</dbReference>
<name>A0ABR7NDQ9_9FIRM</name>
<protein>
    <recommendedName>
        <fullName evidence="3">HEPN domain-containing protein</fullName>
    </recommendedName>
</protein>
<organism evidence="1 2">
    <name type="scientific">Jingyaoa shaoxingensis</name>
    <dbReference type="NCBI Taxonomy" id="2763671"/>
    <lineage>
        <taxon>Bacteria</taxon>
        <taxon>Bacillati</taxon>
        <taxon>Bacillota</taxon>
        <taxon>Clostridia</taxon>
        <taxon>Lachnospirales</taxon>
        <taxon>Lachnospiraceae</taxon>
        <taxon>Jingyaoa</taxon>
    </lineage>
</organism>
<dbReference type="Gene3D" id="1.20.120.330">
    <property type="entry name" value="Nucleotidyltransferases domain 2"/>
    <property type="match status" value="1"/>
</dbReference>
<evidence type="ECO:0008006" key="3">
    <source>
        <dbReference type="Google" id="ProtNLM"/>
    </source>
</evidence>
<gene>
    <name evidence="1" type="ORF">H8716_16055</name>
</gene>
<dbReference type="EMBL" id="JACRSZ010000025">
    <property type="protein sequence ID" value="MBC8574556.1"/>
    <property type="molecule type" value="Genomic_DNA"/>
</dbReference>
<dbReference type="Proteomes" id="UP000657421">
    <property type="component" value="Unassembled WGS sequence"/>
</dbReference>
<proteinExistence type="predicted"/>
<evidence type="ECO:0000313" key="1">
    <source>
        <dbReference type="EMBL" id="MBC8574556.1"/>
    </source>
</evidence>
<keyword evidence="2" id="KW-1185">Reference proteome</keyword>